<evidence type="ECO:0000256" key="9">
    <source>
        <dbReference type="HAMAP-Rule" id="MF_00772"/>
    </source>
</evidence>
<dbReference type="SUPFAM" id="SSF57884">
    <property type="entry name" value="Ada DNA repair protein, N-terminal domain (N-Ada 10)"/>
    <property type="match status" value="1"/>
</dbReference>
<dbReference type="HAMAP" id="MF_00772">
    <property type="entry name" value="OGT"/>
    <property type="match status" value="1"/>
</dbReference>
<dbReference type="Gene3D" id="3.40.10.10">
    <property type="entry name" value="DNA Methylphosphotriester Repair Domain"/>
    <property type="match status" value="1"/>
</dbReference>
<dbReference type="SUPFAM" id="SSF53155">
    <property type="entry name" value="Methylated DNA-protein cysteine methyltransferase domain"/>
    <property type="match status" value="1"/>
</dbReference>
<feature type="domain" description="HTH araC/xylS-type" evidence="10">
    <location>
        <begin position="109"/>
        <end position="182"/>
    </location>
</feature>
<dbReference type="CDD" id="cd06445">
    <property type="entry name" value="ATase"/>
    <property type="match status" value="1"/>
</dbReference>
<dbReference type="InterPro" id="IPR014048">
    <property type="entry name" value="MethylDNA_cys_MeTrfase_DNA-bd"/>
</dbReference>
<dbReference type="Gene3D" id="1.10.10.60">
    <property type="entry name" value="Homeodomain-like"/>
    <property type="match status" value="1"/>
</dbReference>
<protein>
    <recommendedName>
        <fullName evidence="9">Methylated-DNA--protein-cysteine methyltransferase</fullName>
        <ecNumber evidence="9">2.1.1.63</ecNumber>
    </recommendedName>
    <alternativeName>
        <fullName evidence="9">6-O-methylguanine-DNA methyltransferase</fullName>
        <shortName evidence="9">MGMT</shortName>
    </alternativeName>
    <alternativeName>
        <fullName evidence="9">O-6-methylguanine-DNA-alkyltransferase</fullName>
    </alternativeName>
</protein>
<feature type="active site" description="Nucleophile; methyl group acceptor" evidence="9">
    <location>
        <position position="317"/>
    </location>
</feature>
<dbReference type="InterPro" id="IPR004026">
    <property type="entry name" value="Ada_DNA_repair_Zn-bd"/>
</dbReference>
<evidence type="ECO:0000256" key="4">
    <source>
        <dbReference type="ARBA" id="ARBA00022679"/>
    </source>
</evidence>
<comment type="similarity">
    <text evidence="9">Belongs to the MGMT family.</text>
</comment>
<keyword evidence="6" id="KW-0010">Activator</keyword>
<dbReference type="Gene3D" id="3.30.160.70">
    <property type="entry name" value="Methylated DNA-protein cysteine methyltransferase domain"/>
    <property type="match status" value="1"/>
</dbReference>
<dbReference type="InterPro" id="IPR018060">
    <property type="entry name" value="HTH_AraC"/>
</dbReference>
<dbReference type="Pfam" id="PF02805">
    <property type="entry name" value="Ada_Zn_binding"/>
    <property type="match status" value="1"/>
</dbReference>
<keyword evidence="2 9" id="KW-0963">Cytoplasm</keyword>
<dbReference type="Pfam" id="PF01035">
    <property type="entry name" value="DNA_binding_1"/>
    <property type="match status" value="1"/>
</dbReference>
<dbReference type="InterPro" id="IPR023546">
    <property type="entry name" value="MGMT"/>
</dbReference>
<evidence type="ECO:0000256" key="8">
    <source>
        <dbReference type="ARBA" id="ARBA00049348"/>
    </source>
</evidence>
<gene>
    <name evidence="11" type="ORF">GCM10009097_26080</name>
</gene>
<dbReference type="PROSITE" id="PS00374">
    <property type="entry name" value="MGMT"/>
    <property type="match status" value="1"/>
</dbReference>
<dbReference type="SUPFAM" id="SSF46767">
    <property type="entry name" value="Methylated DNA-protein cysteine methyltransferase, C-terminal domain"/>
    <property type="match status" value="1"/>
</dbReference>
<comment type="caution">
    <text evidence="11">The sequence shown here is derived from an EMBL/GenBank/DDBJ whole genome shotgun (WGS) entry which is preliminary data.</text>
</comment>
<dbReference type="RefSeq" id="WP_343927641.1">
    <property type="nucleotide sequence ID" value="NZ_BAAAEN010000008.1"/>
</dbReference>
<evidence type="ECO:0000256" key="6">
    <source>
        <dbReference type="ARBA" id="ARBA00023159"/>
    </source>
</evidence>
<dbReference type="PIRSF" id="PIRSF000409">
    <property type="entry name" value="Ada"/>
    <property type="match status" value="1"/>
</dbReference>
<dbReference type="PANTHER" id="PTHR10815">
    <property type="entry name" value="METHYLATED-DNA--PROTEIN-CYSTEINE METHYLTRANSFERASE"/>
    <property type="match status" value="1"/>
</dbReference>
<dbReference type="InterPro" id="IPR036631">
    <property type="entry name" value="MGMT_N_sf"/>
</dbReference>
<keyword evidence="3 9" id="KW-0489">Methyltransferase</keyword>
<reference evidence="11 12" key="1">
    <citation type="journal article" date="2019" name="Int. J. Syst. Evol. Microbiol.">
        <title>The Global Catalogue of Microorganisms (GCM) 10K type strain sequencing project: providing services to taxonomists for standard genome sequencing and annotation.</title>
        <authorList>
            <consortium name="The Broad Institute Genomics Platform"/>
            <consortium name="The Broad Institute Genome Sequencing Center for Infectious Disease"/>
            <person name="Wu L."/>
            <person name="Ma J."/>
        </authorList>
    </citation>
    <scope>NUCLEOTIDE SEQUENCE [LARGE SCALE GENOMIC DNA]</scope>
    <source>
        <strain evidence="11 12">JCM 14330</strain>
    </source>
</reference>
<dbReference type="NCBIfam" id="TIGR00589">
    <property type="entry name" value="ogt"/>
    <property type="match status" value="1"/>
</dbReference>
<dbReference type="Pfam" id="PF12833">
    <property type="entry name" value="HTH_18"/>
    <property type="match status" value="1"/>
</dbReference>
<evidence type="ECO:0000256" key="1">
    <source>
        <dbReference type="ARBA" id="ARBA00001286"/>
    </source>
</evidence>
<evidence type="ECO:0000256" key="5">
    <source>
        <dbReference type="ARBA" id="ARBA00022763"/>
    </source>
</evidence>
<keyword evidence="7 9" id="KW-0234">DNA repair</keyword>
<organism evidence="11 12">
    <name type="scientific">Pigmentiphaga daeguensis</name>
    <dbReference type="NCBI Taxonomy" id="414049"/>
    <lineage>
        <taxon>Bacteria</taxon>
        <taxon>Pseudomonadati</taxon>
        <taxon>Pseudomonadota</taxon>
        <taxon>Betaproteobacteria</taxon>
        <taxon>Burkholderiales</taxon>
        <taxon>Alcaligenaceae</taxon>
        <taxon>Pigmentiphaga</taxon>
    </lineage>
</organism>
<sequence length="369" mass="41574">MLITDNRQIDTYYHALLDRAADHVGIFYVGVRTTGVFCIATCRARKPKRENVVFYTDFKEALDARYRPCKVCRPTENAHAAPPEVAEAVDWVRRHPKERLSDWQLRQRGLSPERIRRWFQRHHRMSFQAFQRSLRINAALEELKTGRRATDAALDNGYESLSGFGYTVKKLTGGAPTAEASVLLIHRFTTPLGPMFACASERGLCLLEFVDRRMLETEFKDLQRLLRARILAGENAHTRQAEREIGEYFAGVRQRFDLLLDTPGSEFQQSVWRALQAIPYGHTASYAEQAAKLGRPQAVRAVAGANGANRVAIVVPCHRVVGKDGALTGYGGGLARKQWLLEHEQRLQCSAATQPHFCHGQGGPGQHKK</sequence>
<dbReference type="SMART" id="SM00342">
    <property type="entry name" value="HTH_ARAC"/>
    <property type="match status" value="1"/>
</dbReference>
<comment type="catalytic activity">
    <reaction evidence="8 9">
        <text>a 6-O-methyl-2'-deoxyguanosine in DNA + L-cysteinyl-[protein] = S-methyl-L-cysteinyl-[protein] + a 2'-deoxyguanosine in DNA</text>
        <dbReference type="Rhea" id="RHEA:24000"/>
        <dbReference type="Rhea" id="RHEA-COMP:10131"/>
        <dbReference type="Rhea" id="RHEA-COMP:10132"/>
        <dbReference type="Rhea" id="RHEA-COMP:11367"/>
        <dbReference type="Rhea" id="RHEA-COMP:11368"/>
        <dbReference type="ChEBI" id="CHEBI:29950"/>
        <dbReference type="ChEBI" id="CHEBI:82612"/>
        <dbReference type="ChEBI" id="CHEBI:85445"/>
        <dbReference type="ChEBI" id="CHEBI:85448"/>
        <dbReference type="EC" id="2.1.1.63"/>
    </reaction>
</comment>
<dbReference type="EC" id="2.1.1.63" evidence="9"/>
<keyword evidence="5 9" id="KW-0227">DNA damage</keyword>
<accession>A0ABN1BXS5</accession>
<dbReference type="EMBL" id="BAAAEN010000008">
    <property type="protein sequence ID" value="GAA0507750.1"/>
    <property type="molecule type" value="Genomic_DNA"/>
</dbReference>
<dbReference type="InterPro" id="IPR036217">
    <property type="entry name" value="MethylDNA_cys_MeTrfase_DNAb"/>
</dbReference>
<dbReference type="InterPro" id="IPR035451">
    <property type="entry name" value="Ada-like_dom_sf"/>
</dbReference>
<dbReference type="InterPro" id="IPR016221">
    <property type="entry name" value="Bifunct_regulatory_prot_Ada"/>
</dbReference>
<keyword evidence="4 9" id="KW-0808">Transferase</keyword>
<comment type="subcellular location">
    <subcellularLocation>
        <location evidence="9">Cytoplasm</location>
    </subcellularLocation>
</comment>
<dbReference type="PANTHER" id="PTHR10815:SF5">
    <property type="entry name" value="METHYLATED-DNA--PROTEIN-CYSTEINE METHYLTRANSFERASE"/>
    <property type="match status" value="1"/>
</dbReference>
<dbReference type="PROSITE" id="PS01124">
    <property type="entry name" value="HTH_ARAC_FAMILY_2"/>
    <property type="match status" value="1"/>
</dbReference>
<keyword evidence="12" id="KW-1185">Reference proteome</keyword>
<evidence type="ECO:0000259" key="10">
    <source>
        <dbReference type="PROSITE" id="PS01124"/>
    </source>
</evidence>
<evidence type="ECO:0000256" key="2">
    <source>
        <dbReference type="ARBA" id="ARBA00022490"/>
    </source>
</evidence>
<evidence type="ECO:0000256" key="3">
    <source>
        <dbReference type="ARBA" id="ARBA00022603"/>
    </source>
</evidence>
<evidence type="ECO:0000256" key="7">
    <source>
        <dbReference type="ARBA" id="ARBA00023204"/>
    </source>
</evidence>
<dbReference type="InterPro" id="IPR001497">
    <property type="entry name" value="MethylDNA_cys_MeTrfase_AS"/>
</dbReference>
<comment type="catalytic activity">
    <reaction evidence="1 9">
        <text>a 4-O-methyl-thymidine in DNA + L-cysteinyl-[protein] = a thymidine in DNA + S-methyl-L-cysteinyl-[protein]</text>
        <dbReference type="Rhea" id="RHEA:53428"/>
        <dbReference type="Rhea" id="RHEA-COMP:10131"/>
        <dbReference type="Rhea" id="RHEA-COMP:10132"/>
        <dbReference type="Rhea" id="RHEA-COMP:13555"/>
        <dbReference type="Rhea" id="RHEA-COMP:13556"/>
        <dbReference type="ChEBI" id="CHEBI:29950"/>
        <dbReference type="ChEBI" id="CHEBI:82612"/>
        <dbReference type="ChEBI" id="CHEBI:137386"/>
        <dbReference type="ChEBI" id="CHEBI:137387"/>
        <dbReference type="EC" id="2.1.1.63"/>
    </reaction>
</comment>
<dbReference type="Proteomes" id="UP001501706">
    <property type="component" value="Unassembled WGS sequence"/>
</dbReference>
<name>A0ABN1BXS5_9BURK</name>
<dbReference type="Gene3D" id="1.10.10.10">
    <property type="entry name" value="Winged helix-like DNA-binding domain superfamily/Winged helix DNA-binding domain"/>
    <property type="match status" value="1"/>
</dbReference>
<comment type="function">
    <text evidence="9">Involved in the cellular defense against the biological effects of O6-methylguanine (O6-MeG) and O4-methylthymine (O4-MeT) in DNA. Repairs the methylated nucleobase in DNA by stoichiometrically transferring the methyl group to a cysteine residue in the enzyme. This is a suicide reaction: the enzyme is irreversibly inactivated.</text>
</comment>
<dbReference type="InterPro" id="IPR036388">
    <property type="entry name" value="WH-like_DNA-bd_sf"/>
</dbReference>
<evidence type="ECO:0000313" key="12">
    <source>
        <dbReference type="Proteomes" id="UP001501706"/>
    </source>
</evidence>
<comment type="miscellaneous">
    <text evidence="9">This enzyme catalyzes only one turnover and therefore is not strictly catalytic. According to one definition, an enzyme is a biocatalyst that acts repeatedly and over many reaction cycles.</text>
</comment>
<evidence type="ECO:0000313" key="11">
    <source>
        <dbReference type="EMBL" id="GAA0507750.1"/>
    </source>
</evidence>
<proteinExistence type="inferred from homology"/>